<dbReference type="RefSeq" id="XP_040625168.1">
    <property type="nucleotide sequence ID" value="XM_040769198.1"/>
</dbReference>
<keyword evidence="2" id="KW-1185">Reference proteome</keyword>
<protein>
    <submittedName>
        <fullName evidence="1">Uncharacterized protein</fullName>
    </submittedName>
</protein>
<evidence type="ECO:0000313" key="2">
    <source>
        <dbReference type="Proteomes" id="UP000030653"/>
    </source>
</evidence>
<dbReference type="EMBL" id="JH795874">
    <property type="protein sequence ID" value="EJT98270.1"/>
    <property type="molecule type" value="Genomic_DNA"/>
</dbReference>
<dbReference type="HOGENOM" id="CLU_1815722_0_0_1"/>
<gene>
    <name evidence="1" type="ORF">DACRYDRAFT_111242</name>
</gene>
<reference evidence="1 2" key="1">
    <citation type="journal article" date="2012" name="Science">
        <title>The Paleozoic origin of enzymatic lignin decomposition reconstructed from 31 fungal genomes.</title>
        <authorList>
            <person name="Floudas D."/>
            <person name="Binder M."/>
            <person name="Riley R."/>
            <person name="Barry K."/>
            <person name="Blanchette R.A."/>
            <person name="Henrissat B."/>
            <person name="Martinez A.T."/>
            <person name="Otillar R."/>
            <person name="Spatafora J.W."/>
            <person name="Yadav J.S."/>
            <person name="Aerts A."/>
            <person name="Benoit I."/>
            <person name="Boyd A."/>
            <person name="Carlson A."/>
            <person name="Copeland A."/>
            <person name="Coutinho P.M."/>
            <person name="de Vries R.P."/>
            <person name="Ferreira P."/>
            <person name="Findley K."/>
            <person name="Foster B."/>
            <person name="Gaskell J."/>
            <person name="Glotzer D."/>
            <person name="Gorecki P."/>
            <person name="Heitman J."/>
            <person name="Hesse C."/>
            <person name="Hori C."/>
            <person name="Igarashi K."/>
            <person name="Jurgens J.A."/>
            <person name="Kallen N."/>
            <person name="Kersten P."/>
            <person name="Kohler A."/>
            <person name="Kuees U."/>
            <person name="Kumar T.K.A."/>
            <person name="Kuo A."/>
            <person name="LaButti K."/>
            <person name="Larrondo L.F."/>
            <person name="Lindquist E."/>
            <person name="Ling A."/>
            <person name="Lombard V."/>
            <person name="Lucas S."/>
            <person name="Lundell T."/>
            <person name="Martin R."/>
            <person name="McLaughlin D.J."/>
            <person name="Morgenstern I."/>
            <person name="Morin E."/>
            <person name="Murat C."/>
            <person name="Nagy L.G."/>
            <person name="Nolan M."/>
            <person name="Ohm R.A."/>
            <person name="Patyshakuliyeva A."/>
            <person name="Rokas A."/>
            <person name="Ruiz-Duenas F.J."/>
            <person name="Sabat G."/>
            <person name="Salamov A."/>
            <person name="Samejima M."/>
            <person name="Schmutz J."/>
            <person name="Slot J.C."/>
            <person name="St John F."/>
            <person name="Stenlid J."/>
            <person name="Sun H."/>
            <person name="Sun S."/>
            <person name="Syed K."/>
            <person name="Tsang A."/>
            <person name="Wiebenga A."/>
            <person name="Young D."/>
            <person name="Pisabarro A."/>
            <person name="Eastwood D.C."/>
            <person name="Martin F."/>
            <person name="Cullen D."/>
            <person name="Grigoriev I.V."/>
            <person name="Hibbett D.S."/>
        </authorList>
    </citation>
    <scope>NUCLEOTIDE SEQUENCE [LARGE SCALE GENOMIC DNA]</scope>
    <source>
        <strain evidence="1 2">DJM-731 SS1</strain>
    </source>
</reference>
<name>M5FP68_DACPD</name>
<sequence>MSSRRGAIFVRCSKPLGIYWDVDDADVLPHEYLRLISRRIREGGGDYEPSIDAADIILVDRQAIAARRYIQKYGRTKLVLDAVMRIREGGGDYEPFIHDADIILVDRHTPAARDVGTSDAYYGKIPIGQVVDWNARIKSPGQ</sequence>
<dbReference type="Proteomes" id="UP000030653">
    <property type="component" value="Unassembled WGS sequence"/>
</dbReference>
<dbReference type="GeneID" id="63684260"/>
<dbReference type="AlphaFoldDB" id="M5FP68"/>
<accession>M5FP68</accession>
<organism evidence="1 2">
    <name type="scientific">Dacryopinax primogenitus (strain DJM 731)</name>
    <name type="common">Brown rot fungus</name>
    <dbReference type="NCBI Taxonomy" id="1858805"/>
    <lineage>
        <taxon>Eukaryota</taxon>
        <taxon>Fungi</taxon>
        <taxon>Dikarya</taxon>
        <taxon>Basidiomycota</taxon>
        <taxon>Agaricomycotina</taxon>
        <taxon>Dacrymycetes</taxon>
        <taxon>Dacrymycetales</taxon>
        <taxon>Dacrymycetaceae</taxon>
        <taxon>Dacryopinax</taxon>
    </lineage>
</organism>
<proteinExistence type="predicted"/>
<evidence type="ECO:0000313" key="1">
    <source>
        <dbReference type="EMBL" id="EJT98270.1"/>
    </source>
</evidence>